<keyword evidence="4" id="KW-0949">S-adenosyl-L-methionine</keyword>
<dbReference type="InterPro" id="IPR000878">
    <property type="entry name" value="4pyrrol_Mease"/>
</dbReference>
<dbReference type="InterPro" id="IPR006366">
    <property type="entry name" value="CobA/CysG_C"/>
</dbReference>
<evidence type="ECO:0000313" key="9">
    <source>
        <dbReference type="Proteomes" id="UP000604765"/>
    </source>
</evidence>
<evidence type="ECO:0000256" key="3">
    <source>
        <dbReference type="ARBA" id="ARBA00022679"/>
    </source>
</evidence>
<dbReference type="InterPro" id="IPR014777">
    <property type="entry name" value="4pyrrole_Mease_sub1"/>
</dbReference>
<evidence type="ECO:0000256" key="2">
    <source>
        <dbReference type="ARBA" id="ARBA00022603"/>
    </source>
</evidence>
<proteinExistence type="inferred from homology"/>
<dbReference type="EC" id="2.1.1.107" evidence="1"/>
<dbReference type="PANTHER" id="PTHR45790">
    <property type="entry name" value="SIROHEME SYNTHASE-RELATED"/>
    <property type="match status" value="1"/>
</dbReference>
<reference evidence="8 9" key="1">
    <citation type="journal article" date="2021" name="Int. J. Syst. Evol. Microbiol.">
        <title>Lentilactobacillus fungorum sp. nov., isolated from spent mushroom substrates.</title>
        <authorList>
            <person name="Tohno M."/>
            <person name="Tanizawa Y."/>
            <person name="Kojima Y."/>
            <person name="Sakamoto M."/>
            <person name="Ohkuma M."/>
            <person name="Kobayashi H."/>
        </authorList>
    </citation>
    <scope>NUCLEOTIDE SEQUENCE [LARGE SCALE GENOMIC DNA]</scope>
    <source>
        <strain evidence="8 9">YK48G</strain>
    </source>
</reference>
<evidence type="ECO:0000256" key="1">
    <source>
        <dbReference type="ARBA" id="ARBA00012162"/>
    </source>
</evidence>
<dbReference type="InterPro" id="IPR036108">
    <property type="entry name" value="4pyrrol_syn_uPrphyn_synt_sf"/>
</dbReference>
<name>A0ABQ3VZ96_9LACO</name>
<dbReference type="InterPro" id="IPR003043">
    <property type="entry name" value="Uropor_MeTrfase_CS"/>
</dbReference>
<evidence type="ECO:0000256" key="5">
    <source>
        <dbReference type="ARBA" id="ARBA00023244"/>
    </source>
</evidence>
<dbReference type="RefSeq" id="WP_203629705.1">
    <property type="nucleotide sequence ID" value="NZ_BNJR01000011.1"/>
</dbReference>
<dbReference type="SUPFAM" id="SSF69618">
    <property type="entry name" value="HemD-like"/>
    <property type="match status" value="1"/>
</dbReference>
<dbReference type="PANTHER" id="PTHR45790:SF3">
    <property type="entry name" value="S-ADENOSYL-L-METHIONINE-DEPENDENT UROPORPHYRINOGEN III METHYLTRANSFERASE, CHLOROPLASTIC"/>
    <property type="match status" value="1"/>
</dbReference>
<accession>A0ABQ3VZ96</accession>
<evidence type="ECO:0000256" key="6">
    <source>
        <dbReference type="RuleBase" id="RU003960"/>
    </source>
</evidence>
<dbReference type="Gene3D" id="3.40.1010.10">
    <property type="entry name" value="Cobalt-precorrin-4 Transmethylase, Domain 1"/>
    <property type="match status" value="1"/>
</dbReference>
<dbReference type="NCBIfam" id="TIGR01469">
    <property type="entry name" value="cobA_cysG_Cterm"/>
    <property type="match status" value="1"/>
</dbReference>
<keyword evidence="9" id="KW-1185">Reference proteome</keyword>
<keyword evidence="3 6" id="KW-0808">Transferase</keyword>
<sequence>MSGFVSLVGAGPGNPELLTLLAKRRLAEADVILYDRLVNPAILMETTAETIDVGKLPHHHKYSQYKINDLLVTLAKQGKRVVRLKAGDPDVFGRGGEESQYLKANQVDYEVVPGITSAIAGLAAVGIPITHRDFASSFHVITGHRKQTGEELDWHNIAHQEGTQVFLMGMEQLEKIVRQLIENGKDQKTPVAVIQWATHWNQRSVLASLADIVQVVAAKQMGSPALIVVGEVAKLMKTLQPHPSLLGQHILVPYKKQSQLFSLLQDAGASVGFFRRGEVRKVAFELPNLVKPATLFINDVNAYRYFQEKMITQGVDQRHLAKWHLVAKNEVVAKQLRLVGIIVDQVSDRFDHLRGPINVIGEQHQLAEISTSETVHLLTTYKRVPSKQNIDFANYQTIVFPSSAAVQELISSLEPIQLAGLKGLTCLAMGQKVAEACRSNGLDQVVAVAPAYQAVLAALKEARQVDKVSNSNR</sequence>
<dbReference type="Pfam" id="PF00590">
    <property type="entry name" value="TP_methylase"/>
    <property type="match status" value="1"/>
</dbReference>
<dbReference type="Proteomes" id="UP000604765">
    <property type="component" value="Unassembled WGS sequence"/>
</dbReference>
<dbReference type="InterPro" id="IPR014776">
    <property type="entry name" value="4pyrrole_Mease_sub2"/>
</dbReference>
<gene>
    <name evidence="8" type="ORF">YK48G_10890</name>
</gene>
<dbReference type="Gene3D" id="3.30.950.10">
    <property type="entry name" value="Methyltransferase, Cobalt-precorrin-4 Transmethylase, Domain 2"/>
    <property type="match status" value="1"/>
</dbReference>
<dbReference type="SUPFAM" id="SSF53790">
    <property type="entry name" value="Tetrapyrrole methylase"/>
    <property type="match status" value="1"/>
</dbReference>
<comment type="caution">
    <text evidence="8">The sequence shown here is derived from an EMBL/GenBank/DDBJ whole genome shotgun (WGS) entry which is preliminary data.</text>
</comment>
<comment type="similarity">
    <text evidence="6">Belongs to the precorrin methyltransferase family.</text>
</comment>
<dbReference type="InterPro" id="IPR050161">
    <property type="entry name" value="Siro_Cobalamin_biosynth"/>
</dbReference>
<keyword evidence="2 6" id="KW-0489">Methyltransferase</keyword>
<dbReference type="EMBL" id="BNJR01000011">
    <property type="protein sequence ID" value="GHP13664.1"/>
    <property type="molecule type" value="Genomic_DNA"/>
</dbReference>
<dbReference type="CDD" id="cd11642">
    <property type="entry name" value="SUMT"/>
    <property type="match status" value="1"/>
</dbReference>
<evidence type="ECO:0000313" key="8">
    <source>
        <dbReference type="EMBL" id="GHP13664.1"/>
    </source>
</evidence>
<dbReference type="Gene3D" id="3.40.50.10090">
    <property type="match status" value="1"/>
</dbReference>
<evidence type="ECO:0000259" key="7">
    <source>
        <dbReference type="Pfam" id="PF00590"/>
    </source>
</evidence>
<dbReference type="InterPro" id="IPR035996">
    <property type="entry name" value="4pyrrol_Methylase_sf"/>
</dbReference>
<organism evidence="8 9">
    <name type="scientific">Lentilactobacillus fungorum</name>
    <dbReference type="NCBI Taxonomy" id="2201250"/>
    <lineage>
        <taxon>Bacteria</taxon>
        <taxon>Bacillati</taxon>
        <taxon>Bacillota</taxon>
        <taxon>Bacilli</taxon>
        <taxon>Lactobacillales</taxon>
        <taxon>Lactobacillaceae</taxon>
        <taxon>Lentilactobacillus</taxon>
    </lineage>
</organism>
<dbReference type="PROSITE" id="PS00840">
    <property type="entry name" value="SUMT_2"/>
    <property type="match status" value="1"/>
</dbReference>
<dbReference type="NCBIfam" id="NF004790">
    <property type="entry name" value="PRK06136.1"/>
    <property type="match status" value="1"/>
</dbReference>
<feature type="domain" description="Tetrapyrrole methylase" evidence="7">
    <location>
        <begin position="5"/>
        <end position="212"/>
    </location>
</feature>
<evidence type="ECO:0000256" key="4">
    <source>
        <dbReference type="ARBA" id="ARBA00022691"/>
    </source>
</evidence>
<protein>
    <recommendedName>
        <fullName evidence="1">uroporphyrinogen-III C-methyltransferase</fullName>
        <ecNumber evidence="1">2.1.1.107</ecNumber>
    </recommendedName>
</protein>
<keyword evidence="5" id="KW-0627">Porphyrin biosynthesis</keyword>